<dbReference type="AlphaFoldDB" id="A0A0C1JJL5"/>
<gene>
    <name evidence="1" type="ORF">DB44_FW00020</name>
</gene>
<evidence type="ECO:0000313" key="2">
    <source>
        <dbReference type="Proteomes" id="UP000031465"/>
    </source>
</evidence>
<name>A0A0C1JJL5_9BACT</name>
<proteinExistence type="predicted"/>
<dbReference type="EMBL" id="JSAN01000142">
    <property type="protein sequence ID" value="KIC70786.1"/>
    <property type="molecule type" value="Genomic_DNA"/>
</dbReference>
<evidence type="ECO:0008006" key="3">
    <source>
        <dbReference type="Google" id="ProtNLM"/>
    </source>
</evidence>
<accession>A0A0C1JJL5</accession>
<protein>
    <recommendedName>
        <fullName evidence="3">RanBP2-type domain-containing protein</fullName>
    </recommendedName>
</protein>
<dbReference type="Proteomes" id="UP000031465">
    <property type="component" value="Unassembled WGS sequence"/>
</dbReference>
<comment type="caution">
    <text evidence="1">The sequence shown here is derived from an EMBL/GenBank/DDBJ whole genome shotgun (WGS) entry which is preliminary data.</text>
</comment>
<evidence type="ECO:0000313" key="1">
    <source>
        <dbReference type="EMBL" id="KIC70786.1"/>
    </source>
</evidence>
<sequence length="71" mass="8184">MGTKQIFLNFKGKLLPIHSLLTDVYGIFTPLKDILLMRGLWGDTWIYPNPNCGYENYNKINFCGVCETKKP</sequence>
<reference evidence="1 2" key="1">
    <citation type="journal article" date="2014" name="Mol. Biol. Evol.">
        <title>Massive expansion of Ubiquitination-related gene families within the Chlamydiae.</title>
        <authorList>
            <person name="Domman D."/>
            <person name="Collingro A."/>
            <person name="Lagkouvardos I."/>
            <person name="Gehre L."/>
            <person name="Weinmaier T."/>
            <person name="Rattei T."/>
            <person name="Subtil A."/>
            <person name="Horn M."/>
        </authorList>
    </citation>
    <scope>NUCLEOTIDE SEQUENCE [LARGE SCALE GENOMIC DNA]</scope>
    <source>
        <strain evidence="1 2">EI2</strain>
    </source>
</reference>
<organism evidence="1 2">
    <name type="scientific">Candidatus Protochlamydia amoebophila</name>
    <dbReference type="NCBI Taxonomy" id="362787"/>
    <lineage>
        <taxon>Bacteria</taxon>
        <taxon>Pseudomonadati</taxon>
        <taxon>Chlamydiota</taxon>
        <taxon>Chlamydiia</taxon>
        <taxon>Parachlamydiales</taxon>
        <taxon>Parachlamydiaceae</taxon>
        <taxon>Candidatus Protochlamydia</taxon>
    </lineage>
</organism>